<dbReference type="SUPFAM" id="SSF53271">
    <property type="entry name" value="PRTase-like"/>
    <property type="match status" value="1"/>
</dbReference>
<dbReference type="STRING" id="695939.SAMN00790413_01259"/>
<dbReference type="EMBL" id="FWWU01000009">
    <property type="protein sequence ID" value="SMB91712.1"/>
    <property type="molecule type" value="Genomic_DNA"/>
</dbReference>
<accession>A0A1W1VEB5</accession>
<sequence>MTPDGFQNRQEAGRRLADHLLALGPWPDTTVLALPRGGVPVAFPVAQTLKAPLDVFLVRKLGLPGHEEVAMGALAPGGIRVLNEDLVRRLRVTPQAIAAVEAREQAELSRREAAYREGREAAAVRGRTVLLIDDGVATGATLRAGLKALQALSPSRVVVAVPVAPREVCRVLEAEADHVVCLTTPSDFMAVGQFYADFRQTTDAEVRGLLTRASAHKE</sequence>
<dbReference type="Gene3D" id="3.40.50.2020">
    <property type="match status" value="1"/>
</dbReference>
<gene>
    <name evidence="2" type="ORF">SAMN00790413_01259</name>
</gene>
<keyword evidence="2" id="KW-0328">Glycosyltransferase</keyword>
<dbReference type="Gene3D" id="3.30.1310.20">
    <property type="entry name" value="PRTase-like"/>
    <property type="match status" value="1"/>
</dbReference>
<name>A0A1W1VEB5_9DEIO</name>
<evidence type="ECO:0000313" key="2">
    <source>
        <dbReference type="EMBL" id="SMB91712.1"/>
    </source>
</evidence>
<dbReference type="RefSeq" id="WP_084048764.1">
    <property type="nucleotide sequence ID" value="NZ_FWWU01000009.1"/>
</dbReference>
<dbReference type="OrthoDB" id="9810066at2"/>
<evidence type="ECO:0000313" key="3">
    <source>
        <dbReference type="Proteomes" id="UP000192582"/>
    </source>
</evidence>
<proteinExistence type="predicted"/>
<dbReference type="InterPro" id="IPR029057">
    <property type="entry name" value="PRTase-like"/>
</dbReference>
<dbReference type="GO" id="GO:0016757">
    <property type="term" value="F:glycosyltransferase activity"/>
    <property type="evidence" value="ECO:0007669"/>
    <property type="project" value="UniProtKB-KW"/>
</dbReference>
<dbReference type="AlphaFoldDB" id="A0A1W1VEB5"/>
<keyword evidence="2" id="KW-0808">Transferase</keyword>
<protein>
    <submittedName>
        <fullName evidence="2">Predicted phosphoribosyltransferase</fullName>
    </submittedName>
</protein>
<dbReference type="Proteomes" id="UP000192582">
    <property type="component" value="Unassembled WGS sequence"/>
</dbReference>
<feature type="domain" description="Phosphoribosyltransferase" evidence="1">
    <location>
        <begin position="12"/>
        <end position="198"/>
    </location>
</feature>
<reference evidence="2 3" key="1">
    <citation type="submission" date="2017-04" db="EMBL/GenBank/DDBJ databases">
        <authorList>
            <person name="Afonso C.L."/>
            <person name="Miller P.J."/>
            <person name="Scott M.A."/>
            <person name="Spackman E."/>
            <person name="Goraichik I."/>
            <person name="Dimitrov K.M."/>
            <person name="Suarez D.L."/>
            <person name="Swayne D.E."/>
        </authorList>
    </citation>
    <scope>NUCLEOTIDE SEQUENCE [LARGE SCALE GENOMIC DNA]</scope>
    <source>
        <strain evidence="2 3">KR-140</strain>
    </source>
</reference>
<organism evidence="2 3">
    <name type="scientific">Deinococcus hopiensis KR-140</name>
    <dbReference type="NCBI Taxonomy" id="695939"/>
    <lineage>
        <taxon>Bacteria</taxon>
        <taxon>Thermotogati</taxon>
        <taxon>Deinococcota</taxon>
        <taxon>Deinococci</taxon>
        <taxon>Deinococcales</taxon>
        <taxon>Deinococcaceae</taxon>
        <taxon>Deinococcus</taxon>
    </lineage>
</organism>
<dbReference type="InterPro" id="IPR000836">
    <property type="entry name" value="PRTase_dom"/>
</dbReference>
<dbReference type="CDD" id="cd06223">
    <property type="entry name" value="PRTases_typeI"/>
    <property type="match status" value="1"/>
</dbReference>
<dbReference type="Pfam" id="PF00156">
    <property type="entry name" value="Pribosyltran"/>
    <property type="match status" value="1"/>
</dbReference>
<evidence type="ECO:0000259" key="1">
    <source>
        <dbReference type="Pfam" id="PF00156"/>
    </source>
</evidence>
<keyword evidence="3" id="KW-1185">Reference proteome</keyword>